<evidence type="ECO:0000259" key="3">
    <source>
        <dbReference type="PROSITE" id="PS51186"/>
    </source>
</evidence>
<organism evidence="4 5">
    <name type="scientific">Phytopseudomonas argentinensis</name>
    <dbReference type="NCBI Taxonomy" id="289370"/>
    <lineage>
        <taxon>Bacteria</taxon>
        <taxon>Pseudomonadati</taxon>
        <taxon>Pseudomonadota</taxon>
        <taxon>Gammaproteobacteria</taxon>
        <taxon>Pseudomonadales</taxon>
        <taxon>Pseudomonadaceae</taxon>
        <taxon>Phytopseudomonas</taxon>
    </lineage>
</organism>
<dbReference type="AlphaFoldDB" id="A0A1I3JT19"/>
<proteinExistence type="predicted"/>
<dbReference type="EMBL" id="FORC01000002">
    <property type="protein sequence ID" value="SFI63409.1"/>
    <property type="molecule type" value="Genomic_DNA"/>
</dbReference>
<dbReference type="PROSITE" id="PS51186">
    <property type="entry name" value="GNAT"/>
    <property type="match status" value="1"/>
</dbReference>
<protein>
    <submittedName>
        <fullName evidence="4">Ribosomal protein S18 acetylase RimI</fullName>
    </submittedName>
</protein>
<keyword evidence="2" id="KW-0012">Acyltransferase</keyword>
<dbReference type="PANTHER" id="PTHR43877">
    <property type="entry name" value="AMINOALKYLPHOSPHONATE N-ACETYLTRANSFERASE-RELATED-RELATED"/>
    <property type="match status" value="1"/>
</dbReference>
<gene>
    <name evidence="4" type="ORF">SAMN05216602_2045</name>
</gene>
<dbReference type="Pfam" id="PF00583">
    <property type="entry name" value="Acetyltransf_1"/>
    <property type="match status" value="1"/>
</dbReference>
<dbReference type="CDD" id="cd04301">
    <property type="entry name" value="NAT_SF"/>
    <property type="match status" value="1"/>
</dbReference>
<dbReference type="RefSeq" id="WP_074882818.1">
    <property type="nucleotide sequence ID" value="NZ_FORC01000002.1"/>
</dbReference>
<evidence type="ECO:0000256" key="2">
    <source>
        <dbReference type="ARBA" id="ARBA00023315"/>
    </source>
</evidence>
<evidence type="ECO:0000313" key="5">
    <source>
        <dbReference type="Proteomes" id="UP000183018"/>
    </source>
</evidence>
<feature type="domain" description="N-acetyltransferase" evidence="3">
    <location>
        <begin position="12"/>
        <end position="158"/>
    </location>
</feature>
<dbReference type="GO" id="GO:0016747">
    <property type="term" value="F:acyltransferase activity, transferring groups other than amino-acyl groups"/>
    <property type="evidence" value="ECO:0007669"/>
    <property type="project" value="InterPro"/>
</dbReference>
<dbReference type="Gene3D" id="3.40.630.30">
    <property type="match status" value="1"/>
</dbReference>
<dbReference type="OrthoDB" id="6871659at2"/>
<dbReference type="GO" id="GO:0005840">
    <property type="term" value="C:ribosome"/>
    <property type="evidence" value="ECO:0007669"/>
    <property type="project" value="UniProtKB-KW"/>
</dbReference>
<dbReference type="InterPro" id="IPR050832">
    <property type="entry name" value="Bact_Acetyltransf"/>
</dbReference>
<dbReference type="SUPFAM" id="SSF55729">
    <property type="entry name" value="Acyl-CoA N-acyltransferases (Nat)"/>
    <property type="match status" value="1"/>
</dbReference>
<dbReference type="InterPro" id="IPR016181">
    <property type="entry name" value="Acyl_CoA_acyltransferase"/>
</dbReference>
<keyword evidence="1" id="KW-0808">Transferase</keyword>
<dbReference type="Proteomes" id="UP000183018">
    <property type="component" value="Unassembled WGS sequence"/>
</dbReference>
<dbReference type="InterPro" id="IPR000182">
    <property type="entry name" value="GNAT_dom"/>
</dbReference>
<dbReference type="STRING" id="289370.SAMN05216602_2045"/>
<name>A0A1I3JT19_9GAMM</name>
<evidence type="ECO:0000256" key="1">
    <source>
        <dbReference type="ARBA" id="ARBA00022679"/>
    </source>
</evidence>
<keyword evidence="4" id="KW-0687">Ribonucleoprotein</keyword>
<sequence length="158" mass="17824">MNVGPTGGDSKPVLRPARVTDLPAIYRGELGYIRQWEPQHEHAWQMAAEQNLLQWVENFERLIVACVEDQLVGYSLWSDEQGEAELCTLHVSQAYRRRGIGQVLVDAYVAEARQAGFTALSLHVRSDNPARRLYERAGFAEVGANAHGYLRYERQAAV</sequence>
<keyword evidence="5" id="KW-1185">Reference proteome</keyword>
<evidence type="ECO:0000313" key="4">
    <source>
        <dbReference type="EMBL" id="SFI63409.1"/>
    </source>
</evidence>
<keyword evidence="4" id="KW-0689">Ribosomal protein</keyword>
<accession>A0A1I3JT19</accession>
<reference evidence="5" key="1">
    <citation type="submission" date="2016-10" db="EMBL/GenBank/DDBJ databases">
        <authorList>
            <person name="Varghese N."/>
            <person name="Submissions S."/>
        </authorList>
    </citation>
    <scope>NUCLEOTIDE SEQUENCE [LARGE SCALE GENOMIC DNA]</scope>
    <source>
        <strain evidence="5">LMG 22563</strain>
    </source>
</reference>